<dbReference type="GO" id="GO:0016812">
    <property type="term" value="F:hydrolase activity, acting on carbon-nitrogen (but not peptide) bonds, in cyclic amides"/>
    <property type="evidence" value="ECO:0007669"/>
    <property type="project" value="TreeGrafter"/>
</dbReference>
<dbReference type="Pfam" id="PF07969">
    <property type="entry name" value="Amidohydro_3"/>
    <property type="match status" value="1"/>
</dbReference>
<dbReference type="SUPFAM" id="SSF51556">
    <property type="entry name" value="Metallo-dependent hydrolases"/>
    <property type="match status" value="1"/>
</dbReference>
<dbReference type="Proteomes" id="UP000319897">
    <property type="component" value="Unassembled WGS sequence"/>
</dbReference>
<reference evidence="3 4" key="1">
    <citation type="submission" date="2019-06" db="EMBL/GenBank/DDBJ databases">
        <authorList>
            <person name="Lee I."/>
            <person name="Jang G.I."/>
            <person name="Hwang C.Y."/>
        </authorList>
    </citation>
    <scope>NUCLEOTIDE SEQUENCE [LARGE SCALE GENOMIC DNA]</scope>
    <source>
        <strain evidence="3 4">PAMC 28131</strain>
    </source>
</reference>
<dbReference type="SUPFAM" id="SSF51338">
    <property type="entry name" value="Composite domain of metallo-dependent hydrolases"/>
    <property type="match status" value="1"/>
</dbReference>
<dbReference type="Gene3D" id="3.20.20.140">
    <property type="entry name" value="Metal-dependent hydrolases"/>
    <property type="match status" value="2"/>
</dbReference>
<dbReference type="Gene3D" id="2.30.40.10">
    <property type="entry name" value="Urease, subunit C, domain 1"/>
    <property type="match status" value="1"/>
</dbReference>
<keyword evidence="4" id="KW-1185">Reference proteome</keyword>
<dbReference type="OrthoDB" id="9766983at2"/>
<feature type="domain" description="Amidohydrolase 3" evidence="2">
    <location>
        <begin position="71"/>
        <end position="525"/>
    </location>
</feature>
<evidence type="ECO:0000259" key="2">
    <source>
        <dbReference type="Pfam" id="PF07969"/>
    </source>
</evidence>
<dbReference type="InterPro" id="IPR032466">
    <property type="entry name" value="Metal_Hydrolase"/>
</dbReference>
<keyword evidence="3" id="KW-0378">Hydrolase</keyword>
<evidence type="ECO:0000313" key="4">
    <source>
        <dbReference type="Proteomes" id="UP000319897"/>
    </source>
</evidence>
<dbReference type="EMBL" id="VFSU01000026">
    <property type="protein sequence ID" value="TPE60551.1"/>
    <property type="molecule type" value="Genomic_DNA"/>
</dbReference>
<evidence type="ECO:0000256" key="1">
    <source>
        <dbReference type="SAM" id="SignalP"/>
    </source>
</evidence>
<dbReference type="RefSeq" id="WP_140928487.1">
    <property type="nucleotide sequence ID" value="NZ_VFSU01000026.1"/>
</dbReference>
<dbReference type="InterPro" id="IPR050378">
    <property type="entry name" value="Metallo-dep_Hydrolases_sf"/>
</dbReference>
<dbReference type="AlphaFoldDB" id="A0A501XIS2"/>
<gene>
    <name evidence="3" type="ORF">FJQ54_11180</name>
</gene>
<dbReference type="PANTHER" id="PTHR11647">
    <property type="entry name" value="HYDRANTOINASE/DIHYDROPYRIMIDINASE FAMILY MEMBER"/>
    <property type="match status" value="1"/>
</dbReference>
<organism evidence="3 4">
    <name type="scientific">Sandaracinobacter neustonicus</name>
    <dbReference type="NCBI Taxonomy" id="1715348"/>
    <lineage>
        <taxon>Bacteria</taxon>
        <taxon>Pseudomonadati</taxon>
        <taxon>Pseudomonadota</taxon>
        <taxon>Alphaproteobacteria</taxon>
        <taxon>Sphingomonadales</taxon>
        <taxon>Sphingosinicellaceae</taxon>
        <taxon>Sandaracinobacter</taxon>
    </lineage>
</organism>
<accession>A0A501XIS2</accession>
<comment type="caution">
    <text evidence="3">The sequence shown here is derived from an EMBL/GenBank/DDBJ whole genome shotgun (WGS) entry which is preliminary data.</text>
</comment>
<feature type="chain" id="PRO_5021452137" evidence="1">
    <location>
        <begin position="26"/>
        <end position="550"/>
    </location>
</feature>
<name>A0A501XIS2_9SPHN</name>
<dbReference type="GO" id="GO:0005829">
    <property type="term" value="C:cytosol"/>
    <property type="evidence" value="ECO:0007669"/>
    <property type="project" value="TreeGrafter"/>
</dbReference>
<sequence length="550" mass="58470">MRTALLSALAAASLAVSPVSAPASAQAPSYDIVIRNGRVMDGAGNPWVHADVAIKDGRIASIGKVSGKGKREIDAAGRYVTPGWIDMMDQSGAVLRQNGGAENKLLMGVTTVIAGEGGTPVPAADITAYFKELETKGIAVNFGTYYSATQAREEVIGDKAAPPTPAELEAIRAKVRTAMNAGTLGLATALIYPPGSFQTTDELVEIVKASAPCQGIYATHMRDESAGLLDGIKEAIAIGERAGVKVEIFHLKAAYAPRFGQMMPEAVKLIAEARARGVDVAADMYMYPFAGTGLEITAPTWVYENGLDAAVALLKDPAARERMKKDLAAGPQPGWTNMVYSAGGWDRVVLANPHNPKWEKYRFQSIAAIAKDVGRDPADVAWDIMLEALPKRAVALYFMMDERDIETALKQPWVSIGSDAGAAPVYGKIDGLGLPHPRAYGNAARTIAEYVKRRPVLTLEDAVRKMTSWPAARMGLDDRGVLREGLRADITIFDYDRLDDRASFAEPTISPVGIDYVLVNGQLVVDGGKVTAARPGMVLKGACAALASAS</sequence>
<dbReference type="InterPro" id="IPR011059">
    <property type="entry name" value="Metal-dep_hydrolase_composite"/>
</dbReference>
<keyword evidence="1" id="KW-0732">Signal</keyword>
<protein>
    <submittedName>
        <fullName evidence="3">Amidohydrolase family protein</fullName>
    </submittedName>
</protein>
<proteinExistence type="predicted"/>
<dbReference type="PANTHER" id="PTHR11647:SF1">
    <property type="entry name" value="COLLAPSIN RESPONSE MEDIATOR PROTEIN"/>
    <property type="match status" value="1"/>
</dbReference>
<feature type="signal peptide" evidence="1">
    <location>
        <begin position="1"/>
        <end position="25"/>
    </location>
</feature>
<evidence type="ECO:0000313" key="3">
    <source>
        <dbReference type="EMBL" id="TPE60551.1"/>
    </source>
</evidence>
<dbReference type="InterPro" id="IPR013108">
    <property type="entry name" value="Amidohydro_3"/>
</dbReference>